<dbReference type="PATRIC" id="fig|394096.3.peg.5565"/>
<feature type="chain" id="PRO_5001799486" description="MORN repeat protein" evidence="2">
    <location>
        <begin position="24"/>
        <end position="223"/>
    </location>
</feature>
<name>A0A085WEP6_9BACT</name>
<evidence type="ECO:0008006" key="5">
    <source>
        <dbReference type="Google" id="ProtNLM"/>
    </source>
</evidence>
<evidence type="ECO:0000313" key="3">
    <source>
        <dbReference type="EMBL" id="KFE66159.1"/>
    </source>
</evidence>
<evidence type="ECO:0000256" key="1">
    <source>
        <dbReference type="SAM" id="MobiDB-lite"/>
    </source>
</evidence>
<gene>
    <name evidence="3" type="ORF">DB31_1224</name>
</gene>
<sequence length="223" mass="23053">MKHLPPAVAAFTLALLAAPPALAMDQRQADALCATWKLDCPSGAAATSTGPGKGTGALECKVKGRPVKEGPAVTCKAGQALAWGDWKAGKKHGLHVTMRPNGSWTEERFEDGKLEGRSVEYSAAGQLLKDTSFQAGKKHGMERSYSADGKLTSEEVWAKGVKGKAPPLPSKADTKAAPGGAPAVPELEEADEVPAVPEPKPAEQKAQAPADSEGGSQANTPQP</sequence>
<evidence type="ECO:0000256" key="2">
    <source>
        <dbReference type="SAM" id="SignalP"/>
    </source>
</evidence>
<organism evidence="3 4">
    <name type="scientific">Hyalangium minutum</name>
    <dbReference type="NCBI Taxonomy" id="394096"/>
    <lineage>
        <taxon>Bacteria</taxon>
        <taxon>Pseudomonadati</taxon>
        <taxon>Myxococcota</taxon>
        <taxon>Myxococcia</taxon>
        <taxon>Myxococcales</taxon>
        <taxon>Cystobacterineae</taxon>
        <taxon>Archangiaceae</taxon>
        <taxon>Hyalangium</taxon>
    </lineage>
</organism>
<dbReference type="Proteomes" id="UP000028725">
    <property type="component" value="Unassembled WGS sequence"/>
</dbReference>
<protein>
    <recommendedName>
        <fullName evidence="5">MORN repeat protein</fullName>
    </recommendedName>
</protein>
<dbReference type="SUPFAM" id="SSF82185">
    <property type="entry name" value="Histone H3 K4-specific methyltransferase SET7/9 N-terminal domain"/>
    <property type="match status" value="1"/>
</dbReference>
<feature type="signal peptide" evidence="2">
    <location>
        <begin position="1"/>
        <end position="23"/>
    </location>
</feature>
<dbReference type="EMBL" id="JMCB01000011">
    <property type="protein sequence ID" value="KFE66159.1"/>
    <property type="molecule type" value="Genomic_DNA"/>
</dbReference>
<dbReference type="AlphaFoldDB" id="A0A085WEP6"/>
<dbReference type="RefSeq" id="WP_063769267.1">
    <property type="nucleotide sequence ID" value="NZ_JMCB01000011.1"/>
</dbReference>
<dbReference type="Gene3D" id="2.20.110.10">
    <property type="entry name" value="Histone H3 K4-specific methyltransferase SET7/9 N-terminal domain"/>
    <property type="match status" value="1"/>
</dbReference>
<dbReference type="STRING" id="394096.DB31_1224"/>
<keyword evidence="4" id="KW-1185">Reference proteome</keyword>
<accession>A0A085WEP6</accession>
<reference evidence="3 4" key="1">
    <citation type="submission" date="2014-04" db="EMBL/GenBank/DDBJ databases">
        <title>Genome assembly of Hyalangium minutum DSM 14724.</title>
        <authorList>
            <person name="Sharma G."/>
            <person name="Subramanian S."/>
        </authorList>
    </citation>
    <scope>NUCLEOTIDE SEQUENCE [LARGE SCALE GENOMIC DNA]</scope>
    <source>
        <strain evidence="3 4">DSM 14724</strain>
    </source>
</reference>
<feature type="compositionally biased region" description="Polar residues" evidence="1">
    <location>
        <begin position="214"/>
        <end position="223"/>
    </location>
</feature>
<evidence type="ECO:0000313" key="4">
    <source>
        <dbReference type="Proteomes" id="UP000028725"/>
    </source>
</evidence>
<proteinExistence type="predicted"/>
<feature type="region of interest" description="Disordered" evidence="1">
    <location>
        <begin position="160"/>
        <end position="223"/>
    </location>
</feature>
<keyword evidence="2" id="KW-0732">Signal</keyword>
<comment type="caution">
    <text evidence="3">The sequence shown here is derived from an EMBL/GenBank/DDBJ whole genome shotgun (WGS) entry which is preliminary data.</text>
</comment>